<proteinExistence type="inferred from homology"/>
<dbReference type="Gene3D" id="1.10.10.490">
    <property type="entry name" value="Beta-catenin-interacting ICAT"/>
    <property type="match status" value="1"/>
</dbReference>
<feature type="domain" description="Beta-catenin-interacting ICAT" evidence="2">
    <location>
        <begin position="1"/>
        <end position="78"/>
    </location>
</feature>
<evidence type="ECO:0000256" key="1">
    <source>
        <dbReference type="ARBA" id="ARBA00006505"/>
    </source>
</evidence>
<reference evidence="3" key="1">
    <citation type="journal article" date="2010" name="Science">
        <title>The genome of the Western clawed frog Xenopus tropicalis.</title>
        <authorList>
            <person name="Hellsten U."/>
            <person name="Harland R.M."/>
            <person name="Gilchrist M.J."/>
            <person name="Hendrix D."/>
            <person name="Jurka J."/>
            <person name="Kapitonov V."/>
            <person name="Ovcharenko I."/>
            <person name="Putnam N.H."/>
            <person name="Shu S."/>
            <person name="Taher L."/>
            <person name="Blitz I.L."/>
            <person name="Blumberg B."/>
            <person name="Dichmann D.S."/>
            <person name="Dubchak I."/>
            <person name="Amaya E."/>
            <person name="Detter J.C."/>
            <person name="Fletcher R."/>
            <person name="Gerhard D.S."/>
            <person name="Goodstein D."/>
            <person name="Graves T."/>
            <person name="Grigoriev I.V."/>
            <person name="Grimwood J."/>
            <person name="Kawashima T."/>
            <person name="Lindquist E."/>
            <person name="Lucas S.M."/>
            <person name="Mead P.E."/>
            <person name="Mitros T."/>
            <person name="Ogino H."/>
            <person name="Ohta Y."/>
            <person name="Poliakov A.V."/>
            <person name="Pollet N."/>
            <person name="Robert J."/>
            <person name="Salamov A."/>
            <person name="Sater A.K."/>
            <person name="Schmutz J."/>
            <person name="Terry A."/>
            <person name="Vize P.D."/>
            <person name="Warren W.C."/>
            <person name="Wells D."/>
            <person name="Wills A."/>
            <person name="Wilson R.K."/>
            <person name="Zimmerman L.B."/>
            <person name="Zorn A.M."/>
            <person name="Grainger R."/>
            <person name="Grammer T."/>
            <person name="Khokha M.K."/>
            <person name="Richardson P.M."/>
            <person name="Rokhsar D.S."/>
        </authorList>
    </citation>
    <scope>NUCLEOTIDE SEQUENCE [LARGE SCALE GENOMIC DNA]</scope>
    <source>
        <strain evidence="3">Nigerian</strain>
    </source>
</reference>
<dbReference type="Ensembl" id="ENSXETT00000099032">
    <property type="protein sequence ID" value="ENSXETP00000081853"/>
    <property type="gene ID" value="ENSXETG00000022153"/>
</dbReference>
<dbReference type="InterPro" id="IPR009428">
    <property type="entry name" value="ICAT_dom"/>
</dbReference>
<dbReference type="GO" id="GO:0008013">
    <property type="term" value="F:beta-catenin binding"/>
    <property type="evidence" value="ECO:0007669"/>
    <property type="project" value="InterPro"/>
</dbReference>
<sequence>LDRDLMVGKLGRDLYTQQKGEILIALQKLGEKLSPEDEAFLSENAGAVFNQFHSLPRHSLDNCSSSIIMAFSNSKIKKKKQ</sequence>
<protein>
    <submittedName>
        <fullName evidence="3">Protein LZIC</fullName>
    </submittedName>
</protein>
<dbReference type="InterPro" id="IPR036911">
    <property type="entry name" value="ICAT_sf"/>
</dbReference>
<gene>
    <name evidence="3" type="primary">lzic</name>
</gene>
<comment type="similarity">
    <text evidence="1">Belongs to the CTNNBIP1 family.</text>
</comment>
<dbReference type="AlphaFoldDB" id="A0A6I8RJ69"/>
<name>A0A6I8RJ69_XENTR</name>
<dbReference type="GeneTree" id="ENSGT00940000159001"/>
<organism evidence="3">
    <name type="scientific">Xenopus tropicalis</name>
    <name type="common">Western clawed frog</name>
    <name type="synonym">Silurana tropicalis</name>
    <dbReference type="NCBI Taxonomy" id="8364"/>
    <lineage>
        <taxon>Eukaryota</taxon>
        <taxon>Metazoa</taxon>
        <taxon>Chordata</taxon>
        <taxon>Craniata</taxon>
        <taxon>Vertebrata</taxon>
        <taxon>Euteleostomi</taxon>
        <taxon>Amphibia</taxon>
        <taxon>Batrachia</taxon>
        <taxon>Anura</taxon>
        <taxon>Pipoidea</taxon>
        <taxon>Pipidae</taxon>
        <taxon>Xenopodinae</taxon>
        <taxon>Xenopus</taxon>
        <taxon>Silurana</taxon>
    </lineage>
</organism>
<dbReference type="SUPFAM" id="SSF81730">
    <property type="entry name" value="beta-catenin-interacting protein ICAT"/>
    <property type="match status" value="1"/>
</dbReference>
<accession>A0A6I8RJ69</accession>
<reference evidence="3" key="2">
    <citation type="submission" date="2020-05" db="UniProtKB">
        <authorList>
            <consortium name="Ensembl"/>
        </authorList>
    </citation>
    <scope>IDENTIFICATION</scope>
</reference>
<evidence type="ECO:0000259" key="2">
    <source>
        <dbReference type="Pfam" id="PF06384"/>
    </source>
</evidence>
<dbReference type="Xenbase" id="XB-GENE-1016608">
    <property type="gene designation" value="lzic"/>
</dbReference>
<dbReference type="Pfam" id="PF06384">
    <property type="entry name" value="ICAT"/>
    <property type="match status" value="1"/>
</dbReference>
<evidence type="ECO:0000313" key="3">
    <source>
        <dbReference type="Ensembl" id="ENSXETP00000081853"/>
    </source>
</evidence>
<dbReference type="Bgee" id="ENSXETG00000022153">
    <property type="expression patterns" value="Expressed in testis and 13 other cell types or tissues"/>
</dbReference>
<dbReference type="PANTHER" id="PTHR47142:SF1">
    <property type="entry name" value="BETA-CATENIN-INTERACTING PROTEIN 1"/>
    <property type="match status" value="1"/>
</dbReference>
<dbReference type="PANTHER" id="PTHR47142">
    <property type="entry name" value="BETA-CATENIN-INTERACTING PROTEIN 1"/>
    <property type="match status" value="1"/>
</dbReference>